<dbReference type="CDD" id="cd01392">
    <property type="entry name" value="HTH_LacI"/>
    <property type="match status" value="1"/>
</dbReference>
<organism evidence="5 6">
    <name type="scientific">Adhaeribacter rhizoryzae</name>
    <dbReference type="NCBI Taxonomy" id="2607907"/>
    <lineage>
        <taxon>Bacteria</taxon>
        <taxon>Pseudomonadati</taxon>
        <taxon>Bacteroidota</taxon>
        <taxon>Cytophagia</taxon>
        <taxon>Cytophagales</taxon>
        <taxon>Hymenobacteraceae</taxon>
        <taxon>Adhaeribacter</taxon>
    </lineage>
</organism>
<dbReference type="InterPro" id="IPR010982">
    <property type="entry name" value="Lambda_DNA-bd_dom_sf"/>
</dbReference>
<dbReference type="Proteomes" id="UP000323426">
    <property type="component" value="Unassembled WGS sequence"/>
</dbReference>
<evidence type="ECO:0000256" key="2">
    <source>
        <dbReference type="ARBA" id="ARBA00023125"/>
    </source>
</evidence>
<dbReference type="PANTHER" id="PTHR30146:SF109">
    <property type="entry name" value="HTH-TYPE TRANSCRIPTIONAL REGULATOR GALS"/>
    <property type="match status" value="1"/>
</dbReference>
<keyword evidence="1" id="KW-0805">Transcription regulation</keyword>
<evidence type="ECO:0000313" key="6">
    <source>
        <dbReference type="Proteomes" id="UP000323426"/>
    </source>
</evidence>
<comment type="caution">
    <text evidence="5">The sequence shown here is derived from an EMBL/GenBank/DDBJ whole genome shotgun (WGS) entry which is preliminary data.</text>
</comment>
<evidence type="ECO:0000256" key="3">
    <source>
        <dbReference type="ARBA" id="ARBA00023163"/>
    </source>
</evidence>
<gene>
    <name evidence="5" type="ORF">F0145_20235</name>
</gene>
<dbReference type="SUPFAM" id="SSF53822">
    <property type="entry name" value="Periplasmic binding protein-like I"/>
    <property type="match status" value="1"/>
</dbReference>
<dbReference type="CDD" id="cd06267">
    <property type="entry name" value="PBP1_LacI_sugar_binding-like"/>
    <property type="match status" value="1"/>
</dbReference>
<dbReference type="InterPro" id="IPR028082">
    <property type="entry name" value="Peripla_BP_I"/>
</dbReference>
<keyword evidence="2" id="KW-0238">DNA-binding</keyword>
<dbReference type="Pfam" id="PF00356">
    <property type="entry name" value="LacI"/>
    <property type="match status" value="1"/>
</dbReference>
<dbReference type="InterPro" id="IPR000843">
    <property type="entry name" value="HTH_LacI"/>
</dbReference>
<dbReference type="GO" id="GO:0003700">
    <property type="term" value="F:DNA-binding transcription factor activity"/>
    <property type="evidence" value="ECO:0007669"/>
    <property type="project" value="TreeGrafter"/>
</dbReference>
<dbReference type="PROSITE" id="PS50932">
    <property type="entry name" value="HTH_LACI_2"/>
    <property type="match status" value="1"/>
</dbReference>
<dbReference type="GO" id="GO:0000976">
    <property type="term" value="F:transcription cis-regulatory region binding"/>
    <property type="evidence" value="ECO:0007669"/>
    <property type="project" value="TreeGrafter"/>
</dbReference>
<sequence>MQIKQTTIIDIAKELNVSKSTVSRALNDHASIGEATKKAVRDLAKKYNYHPNNIASSLSKRSTKTIGVIVPLLSHYYFSTVIAGIEELAYKAGYKVIICQSAESYEREVIASQTLLSSKVDGLLVSISSETKNSDHFKAFQERNIPVIFFDRVCPDMEASSVIIDDYTGAFKAVEHLILQGRRQIAHLAGPPLLKISQNRVNGYKAALAKYNIPFQEELLITCDTGLERENAIAATQQLLDTGILPDAVFAFCDPLAIGAMMALKKNNLKIPEQVAVVGFCNEPMATVVEPALSTLVQPAFQIGEAAAQLCLNQIKSNVITVESKVFSTDLIVRDSSQKK</sequence>
<dbReference type="EMBL" id="VWSF01000020">
    <property type="protein sequence ID" value="KAA5541698.1"/>
    <property type="molecule type" value="Genomic_DNA"/>
</dbReference>
<dbReference type="RefSeq" id="WP_150091348.1">
    <property type="nucleotide sequence ID" value="NZ_VWSF01000020.1"/>
</dbReference>
<dbReference type="InterPro" id="IPR001761">
    <property type="entry name" value="Peripla_BP/Lac1_sug-bd_dom"/>
</dbReference>
<reference evidence="5 6" key="1">
    <citation type="submission" date="2019-09" db="EMBL/GenBank/DDBJ databases">
        <title>Genome sequence and assembly of Adhaeribacter sp.</title>
        <authorList>
            <person name="Chhetri G."/>
        </authorList>
    </citation>
    <scope>NUCLEOTIDE SEQUENCE [LARGE SCALE GENOMIC DNA]</scope>
    <source>
        <strain evidence="5 6">DK36</strain>
    </source>
</reference>
<name>A0A5M6D2J3_9BACT</name>
<dbReference type="Gene3D" id="1.10.260.40">
    <property type="entry name" value="lambda repressor-like DNA-binding domains"/>
    <property type="match status" value="1"/>
</dbReference>
<dbReference type="AlphaFoldDB" id="A0A5M6D2J3"/>
<evidence type="ECO:0000256" key="1">
    <source>
        <dbReference type="ARBA" id="ARBA00023015"/>
    </source>
</evidence>
<dbReference type="PANTHER" id="PTHR30146">
    <property type="entry name" value="LACI-RELATED TRANSCRIPTIONAL REPRESSOR"/>
    <property type="match status" value="1"/>
</dbReference>
<keyword evidence="6" id="KW-1185">Reference proteome</keyword>
<feature type="domain" description="HTH lacI-type" evidence="4">
    <location>
        <begin position="6"/>
        <end position="60"/>
    </location>
</feature>
<evidence type="ECO:0000259" key="4">
    <source>
        <dbReference type="PROSITE" id="PS50932"/>
    </source>
</evidence>
<dbReference type="SMART" id="SM00354">
    <property type="entry name" value="HTH_LACI"/>
    <property type="match status" value="1"/>
</dbReference>
<dbReference type="Gene3D" id="3.40.50.2300">
    <property type="match status" value="2"/>
</dbReference>
<dbReference type="Pfam" id="PF00532">
    <property type="entry name" value="Peripla_BP_1"/>
    <property type="match status" value="1"/>
</dbReference>
<evidence type="ECO:0000313" key="5">
    <source>
        <dbReference type="EMBL" id="KAA5541698.1"/>
    </source>
</evidence>
<proteinExistence type="predicted"/>
<dbReference type="SUPFAM" id="SSF47413">
    <property type="entry name" value="lambda repressor-like DNA-binding domains"/>
    <property type="match status" value="1"/>
</dbReference>
<keyword evidence="3" id="KW-0804">Transcription</keyword>
<accession>A0A5M6D2J3</accession>
<protein>
    <submittedName>
        <fullName evidence="5">LacI family transcriptional regulator</fullName>
    </submittedName>
</protein>